<comment type="caution">
    <text evidence="2">The sequence shown here is derived from an EMBL/GenBank/DDBJ whole genome shotgun (WGS) entry which is preliminary data.</text>
</comment>
<gene>
    <name evidence="2" type="ORF">SEV965_LOCUS23466</name>
</gene>
<dbReference type="AlphaFoldDB" id="A0A814ZNU9"/>
<proteinExistence type="predicted"/>
<sequence length="74" mass="8214">MPIYFPGIANVSLAATVKRPIKTFELSFNMNRTVNGLTLPIKCYMMYGVFLGSCSYNGARLCQIMNDSLLENLG</sequence>
<reference evidence="2" key="1">
    <citation type="submission" date="2021-02" db="EMBL/GenBank/DDBJ databases">
        <authorList>
            <person name="Nowell W R."/>
        </authorList>
    </citation>
    <scope>NUCLEOTIDE SEQUENCE</scope>
</reference>
<evidence type="ECO:0000313" key="2">
    <source>
        <dbReference type="EMBL" id="CAF1245786.1"/>
    </source>
</evidence>
<organism evidence="2 3">
    <name type="scientific">Rotaria sordida</name>
    <dbReference type="NCBI Taxonomy" id="392033"/>
    <lineage>
        <taxon>Eukaryota</taxon>
        <taxon>Metazoa</taxon>
        <taxon>Spiralia</taxon>
        <taxon>Gnathifera</taxon>
        <taxon>Rotifera</taxon>
        <taxon>Eurotatoria</taxon>
        <taxon>Bdelloidea</taxon>
        <taxon>Philodinida</taxon>
        <taxon>Philodinidae</taxon>
        <taxon>Rotaria</taxon>
    </lineage>
</organism>
<protein>
    <submittedName>
        <fullName evidence="2">Uncharacterized protein</fullName>
    </submittedName>
</protein>
<name>A0A814ZNU9_9BILA</name>
<dbReference type="EMBL" id="CAJNOU010001734">
    <property type="protein sequence ID" value="CAF1245786.1"/>
    <property type="molecule type" value="Genomic_DNA"/>
</dbReference>
<keyword evidence="1" id="KW-0732">Signal</keyword>
<evidence type="ECO:0000256" key="1">
    <source>
        <dbReference type="ARBA" id="ARBA00022729"/>
    </source>
</evidence>
<accession>A0A814ZNU9</accession>
<dbReference type="InterPro" id="IPR036846">
    <property type="entry name" value="GM2-AP_sf"/>
</dbReference>
<dbReference type="Proteomes" id="UP000663889">
    <property type="component" value="Unassembled WGS sequence"/>
</dbReference>
<dbReference type="Gene3D" id="2.70.220.10">
    <property type="entry name" value="Ganglioside GM2 activator"/>
    <property type="match status" value="1"/>
</dbReference>
<evidence type="ECO:0000313" key="3">
    <source>
        <dbReference type="Proteomes" id="UP000663889"/>
    </source>
</evidence>